<dbReference type="Proteomes" id="UP000798662">
    <property type="component" value="Chromosome 3"/>
</dbReference>
<gene>
    <name evidence="1" type="ORF">I4F81_011374</name>
</gene>
<protein>
    <submittedName>
        <fullName evidence="1">Uncharacterized protein</fullName>
    </submittedName>
</protein>
<name>A0ACC3CFD1_PYRYE</name>
<comment type="caution">
    <text evidence="1">The sequence shown here is derived from an EMBL/GenBank/DDBJ whole genome shotgun (WGS) entry which is preliminary data.</text>
</comment>
<reference evidence="1" key="1">
    <citation type="submission" date="2019-11" db="EMBL/GenBank/DDBJ databases">
        <title>Nori genome reveals adaptations in red seaweeds to the harsh intertidal environment.</title>
        <authorList>
            <person name="Wang D."/>
            <person name="Mao Y."/>
        </authorList>
    </citation>
    <scope>NUCLEOTIDE SEQUENCE</scope>
    <source>
        <tissue evidence="1">Gametophyte</tissue>
    </source>
</reference>
<dbReference type="EMBL" id="CM020620">
    <property type="protein sequence ID" value="KAK1868892.1"/>
    <property type="molecule type" value="Genomic_DNA"/>
</dbReference>
<accession>A0ACC3CFD1</accession>
<evidence type="ECO:0000313" key="1">
    <source>
        <dbReference type="EMBL" id="KAK1868892.1"/>
    </source>
</evidence>
<keyword evidence="2" id="KW-1185">Reference proteome</keyword>
<organism evidence="1 2">
    <name type="scientific">Pyropia yezoensis</name>
    <name type="common">Susabi-nori</name>
    <name type="synonym">Porphyra yezoensis</name>
    <dbReference type="NCBI Taxonomy" id="2788"/>
    <lineage>
        <taxon>Eukaryota</taxon>
        <taxon>Rhodophyta</taxon>
        <taxon>Bangiophyceae</taxon>
        <taxon>Bangiales</taxon>
        <taxon>Bangiaceae</taxon>
        <taxon>Pyropia</taxon>
    </lineage>
</organism>
<proteinExistence type="predicted"/>
<evidence type="ECO:0000313" key="2">
    <source>
        <dbReference type="Proteomes" id="UP000798662"/>
    </source>
</evidence>
<sequence length="270" mass="28357">MSSSTGRRPGPRRGMEGSLRRYEPDMMSAMVTCATTSLGLASARTLLLRGFRVVMQDSDVDALNDAVASLGDLARRDACYPICFDASSDSSVKAATLRITQDAWPVYILVLGGGPVSSGGVVDTDVEAWKDSFATHVEPAFLLVRALLPAMRKRRWGRIITTCSLAGKTGGVSAGVAYSTAKGALQTLTFALARETAKDGITVNGIAPAYANSGGAVGGPAAIARLLEVIPVGRFLEPEEVAHTVLFLCHPLSSFITGQIIDQNGGLHMS</sequence>